<dbReference type="GO" id="GO:0016787">
    <property type="term" value="F:hydrolase activity"/>
    <property type="evidence" value="ECO:0007669"/>
    <property type="project" value="UniProtKB-KW"/>
</dbReference>
<dbReference type="Pfam" id="PF00144">
    <property type="entry name" value="Beta-lactamase"/>
    <property type="match status" value="1"/>
</dbReference>
<comment type="caution">
    <text evidence="3">The sequence shown here is derived from an EMBL/GenBank/DDBJ whole genome shotgun (WGS) entry which is preliminary data.</text>
</comment>
<keyword evidence="4" id="KW-1185">Reference proteome</keyword>
<dbReference type="Proteomes" id="UP000473325">
    <property type="component" value="Unassembled WGS sequence"/>
</dbReference>
<evidence type="ECO:0000259" key="2">
    <source>
        <dbReference type="Pfam" id="PF00144"/>
    </source>
</evidence>
<gene>
    <name evidence="3" type="ORF">GRQ65_17440</name>
</gene>
<sequence length="614" mass="63931">MWCGVAEHGVVSQLVEEPGSTRGRPAVGRDGGREVSVGVGRRQRRDHGFAQKFTPPTVATAGLAAHSVSVTVELPALAAVDALFARDFERGRSPGLVHAVVHDGEVLHWRGLGTTVPGEDTPPTDTSVQRIASMSKSFTAAAVLVLRDRGALLLDDLVSAYVADAPDAVTIRHLLTMSGGLLTDDPWGDRLEPQTPAALAALLAGGITVGGPPGVGFEYSNLGYALLGRVLDSVLGEDGAFRAFVLDEVTGPLGMSATAYDARTVGDALVTGHHDHGDGWVAEPPVVPGTFSAMGGLHSSVRDLARWVGGFTDAFRHPEAPHPLGAASRREMQQQQRFVSVSASLDEARTTAAGYGFGLFVEHHSDHGHVVHHSGGYPGYGSHMRWHPETGLGVIALANGTYAGPAVAARDALRLLVAAERTVGVSEVVTPELVAAVTGTITADDPYAGDLYTSNVAQDVPLAVRRRKLGEALGRVGEPTGPATAPHTQGLGTAHWSVPAERGRLDVTVKVAPTATQPAVQSLEVVAVPEAPADLVQAATAALDSPAAALARAHSSEPSLAGTVEVDGERSATFAVRAGTTWWKLVVARDAEPQLTAYPTAEWPLLEHRVGGSS</sequence>
<keyword evidence="3" id="KW-0378">Hydrolase</keyword>
<evidence type="ECO:0000313" key="3">
    <source>
        <dbReference type="EMBL" id="MXG91335.1"/>
    </source>
</evidence>
<dbReference type="AlphaFoldDB" id="A0A6L7F1K9"/>
<proteinExistence type="predicted"/>
<dbReference type="InterPro" id="IPR050789">
    <property type="entry name" value="Diverse_Enzym_Activities"/>
</dbReference>
<dbReference type="Gene3D" id="3.40.710.10">
    <property type="entry name" value="DD-peptidase/beta-lactamase superfamily"/>
    <property type="match status" value="1"/>
</dbReference>
<feature type="region of interest" description="Disordered" evidence="1">
    <location>
        <begin position="16"/>
        <end position="41"/>
    </location>
</feature>
<evidence type="ECO:0000313" key="4">
    <source>
        <dbReference type="Proteomes" id="UP000473325"/>
    </source>
</evidence>
<organism evidence="3 4">
    <name type="scientific">Nocardioides flavescens</name>
    <dbReference type="NCBI Taxonomy" id="2691959"/>
    <lineage>
        <taxon>Bacteria</taxon>
        <taxon>Bacillati</taxon>
        <taxon>Actinomycetota</taxon>
        <taxon>Actinomycetes</taxon>
        <taxon>Propionibacteriales</taxon>
        <taxon>Nocardioidaceae</taxon>
        <taxon>Nocardioides</taxon>
    </lineage>
</organism>
<dbReference type="InterPro" id="IPR012338">
    <property type="entry name" value="Beta-lactam/transpept-like"/>
</dbReference>
<feature type="domain" description="Beta-lactamase-related" evidence="2">
    <location>
        <begin position="80"/>
        <end position="418"/>
    </location>
</feature>
<dbReference type="SUPFAM" id="SSF56601">
    <property type="entry name" value="beta-lactamase/transpeptidase-like"/>
    <property type="match status" value="1"/>
</dbReference>
<accession>A0A6L7F1K9</accession>
<name>A0A6L7F1K9_9ACTN</name>
<dbReference type="EMBL" id="WUEK01000012">
    <property type="protein sequence ID" value="MXG91335.1"/>
    <property type="molecule type" value="Genomic_DNA"/>
</dbReference>
<dbReference type="PANTHER" id="PTHR43283">
    <property type="entry name" value="BETA-LACTAMASE-RELATED"/>
    <property type="match status" value="1"/>
</dbReference>
<reference evidence="3 4" key="1">
    <citation type="submission" date="2019-12" db="EMBL/GenBank/DDBJ databases">
        <authorList>
            <person name="Kun Z."/>
        </authorList>
    </citation>
    <scope>NUCLEOTIDE SEQUENCE [LARGE SCALE GENOMIC DNA]</scope>
    <source>
        <strain evidence="3 4">YIM 123512</strain>
    </source>
</reference>
<dbReference type="PANTHER" id="PTHR43283:SF3">
    <property type="entry name" value="BETA-LACTAMASE FAMILY PROTEIN (AFU_ORTHOLOGUE AFUA_5G07500)"/>
    <property type="match status" value="1"/>
</dbReference>
<dbReference type="InterPro" id="IPR001466">
    <property type="entry name" value="Beta-lactam-related"/>
</dbReference>
<protein>
    <submittedName>
        <fullName evidence="3">Serine hydrolase</fullName>
    </submittedName>
</protein>
<evidence type="ECO:0000256" key="1">
    <source>
        <dbReference type="SAM" id="MobiDB-lite"/>
    </source>
</evidence>